<gene>
    <name evidence="2" type="ORF">D9619_007396</name>
</gene>
<dbReference type="OrthoDB" id="5592486at2759"/>
<feature type="compositionally biased region" description="Basic and acidic residues" evidence="1">
    <location>
        <begin position="571"/>
        <end position="587"/>
    </location>
</feature>
<keyword evidence="3" id="KW-1185">Reference proteome</keyword>
<feature type="region of interest" description="Disordered" evidence="1">
    <location>
        <begin position="124"/>
        <end position="168"/>
    </location>
</feature>
<proteinExistence type="predicted"/>
<feature type="region of interest" description="Disordered" evidence="1">
    <location>
        <begin position="640"/>
        <end position="679"/>
    </location>
</feature>
<feature type="compositionally biased region" description="Basic and acidic residues" evidence="1">
    <location>
        <begin position="602"/>
        <end position="617"/>
    </location>
</feature>
<feature type="compositionally biased region" description="Polar residues" evidence="1">
    <location>
        <begin position="592"/>
        <end position="601"/>
    </location>
</feature>
<feature type="compositionally biased region" description="Basic and acidic residues" evidence="1">
    <location>
        <begin position="727"/>
        <end position="742"/>
    </location>
</feature>
<reference evidence="2 3" key="1">
    <citation type="journal article" date="2020" name="ISME J.">
        <title>Uncovering the hidden diversity of litter-decomposition mechanisms in mushroom-forming fungi.</title>
        <authorList>
            <person name="Floudas D."/>
            <person name="Bentzer J."/>
            <person name="Ahren D."/>
            <person name="Johansson T."/>
            <person name="Persson P."/>
            <person name="Tunlid A."/>
        </authorList>
    </citation>
    <scope>NUCLEOTIDE SEQUENCE [LARGE SCALE GENOMIC DNA]</scope>
    <source>
        <strain evidence="2 3">CBS 101986</strain>
    </source>
</reference>
<evidence type="ECO:0000256" key="1">
    <source>
        <dbReference type="SAM" id="MobiDB-lite"/>
    </source>
</evidence>
<accession>A0A8H5B1M9</accession>
<feature type="compositionally biased region" description="Basic and acidic residues" evidence="1">
    <location>
        <begin position="126"/>
        <end position="137"/>
    </location>
</feature>
<dbReference type="InterPro" id="IPR029058">
    <property type="entry name" value="AB_hydrolase_fold"/>
</dbReference>
<feature type="region of interest" description="Disordered" evidence="1">
    <location>
        <begin position="710"/>
        <end position="742"/>
    </location>
</feature>
<feature type="region of interest" description="Disordered" evidence="1">
    <location>
        <begin position="569"/>
        <end position="618"/>
    </location>
</feature>
<name>A0A8H5B1M9_9AGAR</name>
<feature type="compositionally biased region" description="Basic and acidic residues" evidence="1">
    <location>
        <begin position="155"/>
        <end position="168"/>
    </location>
</feature>
<evidence type="ECO:0000313" key="3">
    <source>
        <dbReference type="Proteomes" id="UP000567179"/>
    </source>
</evidence>
<evidence type="ECO:0008006" key="4">
    <source>
        <dbReference type="Google" id="ProtNLM"/>
    </source>
</evidence>
<dbReference type="Gene3D" id="3.40.50.1820">
    <property type="entry name" value="alpha/beta hydrolase"/>
    <property type="match status" value="1"/>
</dbReference>
<dbReference type="PANTHER" id="PTHR11440">
    <property type="entry name" value="LECITHIN-CHOLESTEROL ACYLTRANSFERASE-RELATED"/>
    <property type="match status" value="1"/>
</dbReference>
<feature type="compositionally biased region" description="Basic and acidic residues" evidence="1">
    <location>
        <begin position="650"/>
        <end position="678"/>
    </location>
</feature>
<dbReference type="EMBL" id="JAACJJ010000043">
    <property type="protein sequence ID" value="KAF5314946.1"/>
    <property type="molecule type" value="Genomic_DNA"/>
</dbReference>
<dbReference type="Proteomes" id="UP000567179">
    <property type="component" value="Unassembled WGS sequence"/>
</dbReference>
<sequence length="767" mass="85036">MSSVYVPANVTVLFKRIVNVVSAFSISTHYLSTKRAAAAPDTDAPQRLTGANVLNGAEALVHNRHIGSVDWPRWATANAWPNVSLQTGEESKIRTTDATILRAALSLPRWLTGNWELPRMFSSHQETTHIHRQDDHTPSPPSPDGNRDPRHRKLPSRDPFRQPNRDDDTIHKLFMNPVLFDPIRTPRYPIVLCHGLYGFDSRGPSSFPSMRMHYWSNVLNILRGKVGADVIVTSVPGTGSIASRAERLDEQLQLRARGRGVNLLAHSMGGLDSRHLISTIRPREYTPLSLTSVSTPHRGSPFMDWCESNIGIGKLREQEKDFIAWAAARRMQRDVEDFSADIASEDAPKPKHKSSDSSFTLSLASLPSSFTTLILSIVDSPAYANLTSAFLNDVFNPATPDDPRVKYWSVAGRMSADSVNVWHPFWLPKMVLDGVEEKEREKLKKEWAEKFGFGADWPKDQTPLWADEREWGNDGLVTIQSAKWGEFLGTMEGADHWEMRGARGIEFGVDIPAIPSLGLGSLPLASSLANIRRLTSNDAAAASKQAQGDGWGFRDWTRFVGAWNQNQINAAERKHPSKQHEADRKAVDAMASASSSPPLETSQEKRKREQAADDHVVKSTTDTLSAVFDWLIERVPAAPRVTPTASSSVPDDKHVREAVKDSAKVPSKKQDDKEDEGAVSKTAAEAMHFAKATQELKDLSAAAVTHVMGLGATTGGSPRAGDAPPSEMKKRMDREDKSRKRVKELASKEDLERFYIALSRKMYDEGL</sequence>
<protein>
    <recommendedName>
        <fullName evidence="4">DUF676 domain-containing protein</fullName>
    </recommendedName>
</protein>
<organism evidence="2 3">
    <name type="scientific">Psilocybe cf. subviscida</name>
    <dbReference type="NCBI Taxonomy" id="2480587"/>
    <lineage>
        <taxon>Eukaryota</taxon>
        <taxon>Fungi</taxon>
        <taxon>Dikarya</taxon>
        <taxon>Basidiomycota</taxon>
        <taxon>Agaricomycotina</taxon>
        <taxon>Agaricomycetes</taxon>
        <taxon>Agaricomycetidae</taxon>
        <taxon>Agaricales</taxon>
        <taxon>Agaricineae</taxon>
        <taxon>Strophariaceae</taxon>
        <taxon>Psilocybe</taxon>
    </lineage>
</organism>
<comment type="caution">
    <text evidence="2">The sequence shown here is derived from an EMBL/GenBank/DDBJ whole genome shotgun (WGS) entry which is preliminary data.</text>
</comment>
<evidence type="ECO:0000313" key="2">
    <source>
        <dbReference type="EMBL" id="KAF5314946.1"/>
    </source>
</evidence>
<dbReference type="AlphaFoldDB" id="A0A8H5B1M9"/>
<dbReference type="SUPFAM" id="SSF53474">
    <property type="entry name" value="alpha/beta-Hydrolases"/>
    <property type="match status" value="1"/>
</dbReference>